<feature type="compositionally biased region" description="Low complexity" evidence="3">
    <location>
        <begin position="1647"/>
        <end position="1660"/>
    </location>
</feature>
<sequence length="2462" mass="270689">MGILQKDRRGTKGTKPPIPVPDCWIERIKADIDECAASVYIDDDSACVPASSAAKAEADIMHKLRSQTAKLAADVDTTWLEQSKRLKTIDGHILSLQRLPEVSSATLSYLRTVAIPIFVECYFLPSDAVVRRQAIPLIKMLSQLDPSCVDNVLQDNLLTFIGAHDLYDELDVFETADIVIATTVYSRQSVSQRAQALEVLASVPQGFPVIRRFVSEVMAYAANALDSTLPLLHNPRQGLGSVELVAHRSDCAQIIRLVFLCLSKLMSEESAGSTGAEDIQEAILASMRIPSPGFVEKSLSRVYQNCWDLISCENAALNSRQVAAMVLVSLIESSGLSFRMRAISLATRALNIQINDSELEYDIHNDEVHAAYLPVVDDSESRRQCMDDAVSMVCVARAIVSLASYRTALATLDIVPSLMSPSSCNNVHEAVFTHIASVCGRSQLAPGVKVIVFESMAIWLQETAKLLQRCLDNIGKPQEKQNASVKDLNRTAFALGQRVLVLQRERIMGYLWTYWDDPVDAVQVKIKAIFEAFLDIGSTMNKAIIADPAAAANNIGGIDTREAQKLEAAGDDSNAFIGDVLDLVLTMDWSRKVKYSLLATLSSRIDLFDLFKHQPDILSNCFEALSQVSMAPRVASLLTALLDRAASDIQKDSDGDTLALEKKYVDLWASPVVDALCKDDDTSRRMLVQHLLPNLFEALPSIVHTILRQLSVYQLSETLIKATHKHGRVASAKMQQRLDACLQHALIVVLKTARAQDLVTMDQLATIDADLRLSYSKHSARGRAATSLVEMLNHAVYHPDWSVRADMLGLLCEARKLSTPLSEIEFDLLFKLLRVSSNAPSADFRQQQHGSLTVLATRLVTVATHADRIVKTGRPPVPSQKVRHREKAKREADIARGKAEGKSEEQVLKELGVLSQKDMVTQAKTTLANIERAINRWLDLAVRGCLYPGAGFAKVAMGLRWLDILCSFFTPGRPAQAPDSSAIPFVVSGLSSPDFSGSSSDTSHCEKGAQDPALTKCTVNAEEIVTVLTQVLIDDPFDVNRASAFALLTSWPLVPTGDPRAAAAAQRWAEDLLKRALYLVNSTRAGESESGALIIRWLFRKFIVLQGMHLSFATAGVQTDSLEPNQSHELSFVNALLAMLRDRQRVAKHNLLDAAQQHPMHGLLTALQYIASEIDYSSSSVQAHAQQWQQWLLDLSQTAIDVCNIVLSVLTSASPEGNIPSSYREMEDKIDAIIQSATEAATSSSADELAGKIPLPSDDDDLLGGETGLGGPAGPKQQVILSYCWRAIKEVSSLLAAVATYPPGSDQAVLANSKEKIAPLIEESTIGSIGGLLRTLLTLIRHRGAFSAVHPAFTDVCQRMFTSPSAELNSQVNKWLEQCLDIATICKVSVTRRSAGWPLCLLSILTCDKHATQSLMPRAMDRIFALASDLETEHKNPKDGNSDDASQPVSGNSDGTTDLPQVHAINMLRTLLDDHALAADIVPYIEHAYVLSLTGLRSRRWAIRNVSGLLYAALTRRVFGNNQGRNDTKYDGITGRELFTRFPGLHPFLTNQLEDAVDRLAEVEIHEDNHREAAHIVEQIRGHGSEASKGEAGTMDVPPAGDVISTVMRSGARFIHPALYPCLILLARLQPSPLEASRVAPEEDSSEQQQAEAQDSTASTDDNSLCVCPKPGGRRLSTIAETAGVIATSPHTESAMSAVAPPMNLDDEPMTKVNERNSTVHVTSASTMLSMYSFTELVELCVESPVYKTREMAARAFAPLIPTKNAGAVTVSLLKGIRDMADTIATNNCHGTLCQIHELLRAHWGVGNGGSESMHREFIGHVFPALTSLWPLIVRPNNKDDEETIKLYDYDISDIIRHRYLVIINEYVARGESWLLQGIADHELVKTIRLLLSRFRISMLYGFLHPLFANNSGLLGAECAQVPGAYGTVLELTKLFLACVDDRTMAIVESDGTVQLEIEGELVDEHGAPMMPGGDEVVYDPWRVLSSILANNAFYEAKLAVLEWMAEHARNERMDIFQRIGVTNLLDYLVMDTKDPDSYHSNDAELQPSRDPIVRAASIRLLALLCTKLDIDVDVLPVHDLIAYWDSIDNQLNASFCSMSVAIAFVEFQAALIHIVHQGTSRNNEEAVAAVYKRAFAWTCYLYEWTDPERAAPYRKAVSRALVTYSAIKRYHEAVAKPHNALMVNGNSEEILRLCYWRLLQDDDEDIRSYMAQSISRRLGRELACDQACEQLIADFRPSSSGEFPSTYVNNRLDYILSVNNSSDDSVAEAVLAVINPNKVLFDHENPNIYIDEPRNVQLAYYSLVTIADTFFDTSAEARKLFARRSMQCVDALETALQVLVKSRKAALEHGVVLSGVLGVTSVSALFSLLQSWILGARLALFVGSRSKDAVAAKDMVKRIASVAGLWLGSKDLQPVHPWIARSLRQLLDMSTSAFAEDKQQGDVAVVPKEKILEDLFLLTNI</sequence>
<dbReference type="InterPro" id="IPR056842">
    <property type="entry name" value="THADA-like_TPR_C"/>
</dbReference>
<dbReference type="PANTHER" id="PTHR14387">
    <property type="entry name" value="THADA/DEATH RECEPTOR INTERACTING PROTEIN"/>
    <property type="match status" value="1"/>
</dbReference>
<dbReference type="EMBL" id="JANBTW010000011">
    <property type="protein sequence ID" value="KAJ2679556.1"/>
    <property type="molecule type" value="Genomic_DNA"/>
</dbReference>
<accession>A0A9W8GAQ5</accession>
<feature type="region of interest" description="Disordered" evidence="3">
    <location>
        <begin position="1433"/>
        <end position="1458"/>
    </location>
</feature>
<protein>
    <recommendedName>
        <fullName evidence="9">DUF2428 domain-containing protein</fullName>
    </recommendedName>
</protein>
<comment type="caution">
    <text evidence="7">The sequence shown here is derived from an EMBL/GenBank/DDBJ whole genome shotgun (WGS) entry which is preliminary data.</text>
</comment>
<feature type="region of interest" description="Disordered" evidence="3">
    <location>
        <begin position="1636"/>
        <end position="1664"/>
    </location>
</feature>
<evidence type="ECO:0000259" key="6">
    <source>
        <dbReference type="Pfam" id="PF25151"/>
    </source>
</evidence>
<evidence type="ECO:0000256" key="2">
    <source>
        <dbReference type="ARBA" id="ARBA00022694"/>
    </source>
</evidence>
<feature type="domain" description="tRNA (32-2'-O)-methyltransferase regulator THADA-like C-terminal TPR repeats region" evidence="6">
    <location>
        <begin position="1723"/>
        <end position="1799"/>
    </location>
</feature>
<dbReference type="Pfam" id="PF25150">
    <property type="entry name" value="TPR_Trm732"/>
    <property type="match status" value="1"/>
</dbReference>
<dbReference type="Pfam" id="PF25151">
    <property type="entry name" value="TPR_Trm732_C"/>
    <property type="match status" value="2"/>
</dbReference>
<evidence type="ECO:0008006" key="9">
    <source>
        <dbReference type="Google" id="ProtNLM"/>
    </source>
</evidence>
<reference evidence="7" key="1">
    <citation type="submission" date="2022-07" db="EMBL/GenBank/DDBJ databases">
        <title>Phylogenomic reconstructions and comparative analyses of Kickxellomycotina fungi.</title>
        <authorList>
            <person name="Reynolds N.K."/>
            <person name="Stajich J.E."/>
            <person name="Barry K."/>
            <person name="Grigoriev I.V."/>
            <person name="Crous P."/>
            <person name="Smith M.E."/>
        </authorList>
    </citation>
    <scope>NUCLEOTIDE SEQUENCE</scope>
    <source>
        <strain evidence="7">NRRL 3115</strain>
    </source>
</reference>
<evidence type="ECO:0000259" key="4">
    <source>
        <dbReference type="Pfam" id="PF10350"/>
    </source>
</evidence>
<dbReference type="GO" id="GO:0030488">
    <property type="term" value="P:tRNA methylation"/>
    <property type="evidence" value="ECO:0007669"/>
    <property type="project" value="TreeGrafter"/>
</dbReference>
<dbReference type="OrthoDB" id="73997at2759"/>
<keyword evidence="2" id="KW-0819">tRNA processing</keyword>
<dbReference type="Pfam" id="PF26523">
    <property type="entry name" value="Trm732_C"/>
    <property type="match status" value="1"/>
</dbReference>
<evidence type="ECO:0000256" key="1">
    <source>
        <dbReference type="ARBA" id="ARBA00010409"/>
    </source>
</evidence>
<gene>
    <name evidence="7" type="ORF">GGI25_001479</name>
</gene>
<feature type="domain" description="tRNA (32-2'-O)-methyltransferase regulator THADA-like C-terminal TPR repeats region" evidence="6">
    <location>
        <begin position="1504"/>
        <end position="1564"/>
    </location>
</feature>
<evidence type="ECO:0000259" key="5">
    <source>
        <dbReference type="Pfam" id="PF25150"/>
    </source>
</evidence>
<evidence type="ECO:0000256" key="3">
    <source>
        <dbReference type="SAM" id="MobiDB-lite"/>
    </source>
</evidence>
<organism evidence="7 8">
    <name type="scientific">Coemansia spiralis</name>
    <dbReference type="NCBI Taxonomy" id="417178"/>
    <lineage>
        <taxon>Eukaryota</taxon>
        <taxon>Fungi</taxon>
        <taxon>Fungi incertae sedis</taxon>
        <taxon>Zoopagomycota</taxon>
        <taxon>Kickxellomycotina</taxon>
        <taxon>Kickxellomycetes</taxon>
        <taxon>Kickxellales</taxon>
        <taxon>Kickxellaceae</taxon>
        <taxon>Coemansia</taxon>
    </lineage>
</organism>
<comment type="similarity">
    <text evidence="1">Belongs to the THADA family.</text>
</comment>
<dbReference type="InterPro" id="IPR056843">
    <property type="entry name" value="THADA-like_TPR"/>
</dbReference>
<dbReference type="Proteomes" id="UP001151518">
    <property type="component" value="Unassembled WGS sequence"/>
</dbReference>
<dbReference type="InterPro" id="IPR019442">
    <property type="entry name" value="THADA/TRM732_DUF2428"/>
</dbReference>
<dbReference type="PANTHER" id="PTHR14387:SF0">
    <property type="entry name" value="DUF2428 DOMAIN-CONTAINING PROTEIN"/>
    <property type="match status" value="1"/>
</dbReference>
<dbReference type="Pfam" id="PF10350">
    <property type="entry name" value="DUF2428"/>
    <property type="match status" value="1"/>
</dbReference>
<dbReference type="InterPro" id="IPR016024">
    <property type="entry name" value="ARM-type_fold"/>
</dbReference>
<dbReference type="InterPro" id="IPR051954">
    <property type="entry name" value="tRNA_methyltransferase_THADA"/>
</dbReference>
<dbReference type="SUPFAM" id="SSF48371">
    <property type="entry name" value="ARM repeat"/>
    <property type="match status" value="2"/>
</dbReference>
<proteinExistence type="inferred from homology"/>
<feature type="domain" description="tRNA (32-2'-O)-methyltransferase regulator THADA-like TPR repeats region" evidence="5">
    <location>
        <begin position="664"/>
        <end position="969"/>
    </location>
</feature>
<name>A0A9W8GAQ5_9FUNG</name>
<evidence type="ECO:0000313" key="7">
    <source>
        <dbReference type="EMBL" id="KAJ2679556.1"/>
    </source>
</evidence>
<feature type="domain" description="DUF2428" evidence="4">
    <location>
        <begin position="1194"/>
        <end position="1502"/>
    </location>
</feature>
<evidence type="ECO:0000313" key="8">
    <source>
        <dbReference type="Proteomes" id="UP001151518"/>
    </source>
</evidence>
<dbReference type="GO" id="GO:0005829">
    <property type="term" value="C:cytosol"/>
    <property type="evidence" value="ECO:0007669"/>
    <property type="project" value="TreeGrafter"/>
</dbReference>
<feature type="compositionally biased region" description="Polar residues" evidence="3">
    <location>
        <begin position="1443"/>
        <end position="1458"/>
    </location>
</feature>